<reference evidence="5 6" key="1">
    <citation type="submission" date="2023-05" db="EMBL/GenBank/DDBJ databases">
        <title>Lithophilousrod everest ZFBP1038 complete genpme.</title>
        <authorList>
            <person name="Tian M."/>
        </authorList>
    </citation>
    <scope>NUCLEOTIDE SEQUENCE [LARGE SCALE GENOMIC DNA]</scope>
    <source>
        <strain evidence="5 6">ZFBP1038</strain>
    </source>
</reference>
<feature type="transmembrane region" description="Helical" evidence="4">
    <location>
        <begin position="110"/>
        <end position="129"/>
    </location>
</feature>
<evidence type="ECO:0000256" key="1">
    <source>
        <dbReference type="ARBA" id="ARBA00010692"/>
    </source>
</evidence>
<dbReference type="Gene3D" id="1.10.1760.20">
    <property type="match status" value="1"/>
</dbReference>
<evidence type="ECO:0000313" key="5">
    <source>
        <dbReference type="EMBL" id="WGW12874.1"/>
    </source>
</evidence>
<protein>
    <recommendedName>
        <fullName evidence="2">Biotin transporter</fullName>
    </recommendedName>
</protein>
<feature type="transmembrane region" description="Helical" evidence="4">
    <location>
        <begin position="80"/>
        <end position="104"/>
    </location>
</feature>
<keyword evidence="6" id="KW-1185">Reference proteome</keyword>
<dbReference type="EMBL" id="CP090958">
    <property type="protein sequence ID" value="WGW12874.1"/>
    <property type="molecule type" value="Genomic_DNA"/>
</dbReference>
<dbReference type="PANTHER" id="PTHR34295">
    <property type="entry name" value="BIOTIN TRANSPORTER BIOY"/>
    <property type="match status" value="1"/>
</dbReference>
<comment type="similarity">
    <text evidence="1 2">Belongs to the BioY family.</text>
</comment>
<keyword evidence="4" id="KW-0812">Transmembrane</keyword>
<keyword evidence="2" id="KW-1003">Cell membrane</keyword>
<proteinExistence type="inferred from homology"/>
<dbReference type="RefSeq" id="WP_349639680.1">
    <property type="nucleotide sequence ID" value="NZ_CP090958.1"/>
</dbReference>
<evidence type="ECO:0000256" key="3">
    <source>
        <dbReference type="SAM" id="MobiDB-lite"/>
    </source>
</evidence>
<evidence type="ECO:0000313" key="6">
    <source>
        <dbReference type="Proteomes" id="UP001209083"/>
    </source>
</evidence>
<feature type="transmembrane region" description="Helical" evidence="4">
    <location>
        <begin position="28"/>
        <end position="47"/>
    </location>
</feature>
<keyword evidence="2 4" id="KW-0472">Membrane</keyword>
<dbReference type="Proteomes" id="UP001209083">
    <property type="component" value="Chromosome"/>
</dbReference>
<dbReference type="Pfam" id="PF02632">
    <property type="entry name" value="BioY"/>
    <property type="match status" value="1"/>
</dbReference>
<evidence type="ECO:0000256" key="4">
    <source>
        <dbReference type="SAM" id="Phobius"/>
    </source>
</evidence>
<organism evidence="5 6">
    <name type="scientific">Saxibacter everestensis</name>
    <dbReference type="NCBI Taxonomy" id="2909229"/>
    <lineage>
        <taxon>Bacteria</taxon>
        <taxon>Bacillati</taxon>
        <taxon>Actinomycetota</taxon>
        <taxon>Actinomycetes</taxon>
        <taxon>Micrococcales</taxon>
        <taxon>Brevibacteriaceae</taxon>
        <taxon>Saxibacter</taxon>
    </lineage>
</organism>
<name>A0ABY8QV11_9MICO</name>
<accession>A0ABY8QV11</accession>
<feature type="transmembrane region" description="Helical" evidence="4">
    <location>
        <begin position="184"/>
        <end position="201"/>
    </location>
</feature>
<dbReference type="PANTHER" id="PTHR34295:SF1">
    <property type="entry name" value="BIOTIN TRANSPORTER BIOY"/>
    <property type="match status" value="1"/>
</dbReference>
<dbReference type="InterPro" id="IPR003784">
    <property type="entry name" value="BioY"/>
</dbReference>
<feature type="transmembrane region" description="Helical" evidence="4">
    <location>
        <begin position="141"/>
        <end position="164"/>
    </location>
</feature>
<sequence length="210" mass="21662">MKTSTSQVREARSPETGRRRQGWRAGDLALIAVFAALIATMGMLPAIPVGGVGVPITLQSLAVILTGLVLGPARGFAATALYVVVGLIGIPVFAGFTGGIGVLAKPSAGYIIAFPLVSALAGLLALIVVRKMKRAWHIPLLFVAGLLASFTFMHPLGIAGIMVNAGLDLRAAIAADAIFIPGDVIKNVVAALIAGTVHRAFPDLLARRRA</sequence>
<comment type="subcellular location">
    <subcellularLocation>
        <location evidence="2">Cell membrane</location>
        <topology evidence="2">Multi-pass membrane protein</topology>
    </subcellularLocation>
</comment>
<gene>
    <name evidence="5" type="ORF">LWF01_03620</name>
</gene>
<feature type="compositionally biased region" description="Basic and acidic residues" evidence="3">
    <location>
        <begin position="9"/>
        <end position="18"/>
    </location>
</feature>
<dbReference type="PIRSF" id="PIRSF016661">
    <property type="entry name" value="BioY"/>
    <property type="match status" value="1"/>
</dbReference>
<evidence type="ECO:0000256" key="2">
    <source>
        <dbReference type="PIRNR" id="PIRNR016661"/>
    </source>
</evidence>
<keyword evidence="2" id="KW-0813">Transport</keyword>
<feature type="transmembrane region" description="Helical" evidence="4">
    <location>
        <begin position="53"/>
        <end position="73"/>
    </location>
</feature>
<feature type="region of interest" description="Disordered" evidence="3">
    <location>
        <begin position="1"/>
        <end position="20"/>
    </location>
</feature>
<keyword evidence="4" id="KW-1133">Transmembrane helix</keyword>